<gene>
    <name evidence="2" type="ORF">RU07_05800</name>
</gene>
<dbReference type="OrthoDB" id="8404831at2"/>
<comment type="caution">
    <text evidence="2">The sequence shown here is derived from an EMBL/GenBank/DDBJ whole genome shotgun (WGS) entry which is preliminary data.</text>
</comment>
<organism evidence="2 3">
    <name type="scientific">Agrobacterium tumefaciens</name>
    <dbReference type="NCBI Taxonomy" id="358"/>
    <lineage>
        <taxon>Bacteria</taxon>
        <taxon>Pseudomonadati</taxon>
        <taxon>Pseudomonadota</taxon>
        <taxon>Alphaproteobacteria</taxon>
        <taxon>Hyphomicrobiales</taxon>
        <taxon>Rhizobiaceae</taxon>
        <taxon>Rhizobium/Agrobacterium group</taxon>
        <taxon>Agrobacterium</taxon>
        <taxon>Agrobacterium tumefaciens complex</taxon>
    </lineage>
</organism>
<feature type="compositionally biased region" description="Acidic residues" evidence="1">
    <location>
        <begin position="477"/>
        <end position="493"/>
    </location>
</feature>
<reference evidence="2 3" key="1">
    <citation type="submission" date="2014-12" db="EMBL/GenBank/DDBJ databases">
        <title>16Stimator: statistical estimation of ribosomal gene copy numbers from draft genome assemblies.</title>
        <authorList>
            <person name="Perisin M.A."/>
            <person name="Vetter M."/>
            <person name="Gilbert J.A."/>
            <person name="Bergelson J."/>
        </authorList>
    </citation>
    <scope>NUCLEOTIDE SEQUENCE [LARGE SCALE GENOMIC DNA]</scope>
    <source>
        <strain evidence="2 3">MEJ076</strain>
    </source>
</reference>
<dbReference type="AlphaFoldDB" id="A0A0D0L3D2"/>
<name>A0A0D0L3D2_AGRTU</name>
<feature type="region of interest" description="Disordered" evidence="1">
    <location>
        <begin position="1"/>
        <end position="43"/>
    </location>
</feature>
<protein>
    <submittedName>
        <fullName evidence="2">Uncharacterized protein</fullName>
    </submittedName>
</protein>
<feature type="region of interest" description="Disordered" evidence="1">
    <location>
        <begin position="252"/>
        <end position="279"/>
    </location>
</feature>
<feature type="region of interest" description="Disordered" evidence="1">
    <location>
        <begin position="457"/>
        <end position="533"/>
    </location>
</feature>
<dbReference type="Proteomes" id="UP000035017">
    <property type="component" value="Unassembled WGS sequence"/>
</dbReference>
<evidence type="ECO:0000256" key="1">
    <source>
        <dbReference type="SAM" id="MobiDB-lite"/>
    </source>
</evidence>
<proteinExistence type="predicted"/>
<evidence type="ECO:0000313" key="3">
    <source>
        <dbReference type="Proteomes" id="UP000035017"/>
    </source>
</evidence>
<sequence>MLTPVSPVSATDVSFSMAKPPQDTVSTPPAPPPVAQGTTSESAKLASGTGIRAVSGELQLSSNVSVLAETLGKLLNIERMDGEGAEAYVNRLVEIIKTLPMDQKDALEKALGSVLRGITLDMLSTALKSSAGPEAARLAVMFELSRSSGTSRTAKPSIPAYLQDILPDSPVIPQIKTLATTPAAAANKMPVPQVALATYLLGEIGPDPSVTPSNTTAQPAKSGAIVAPSNVPTAPTGTLPTPITPINAAAAQGQLPHDGQSVLQPTQQPNAKPAPTGLNEPALASRPQMTEQQRTALIAQQPPLTVDVATENEHPTPIPVANIAERQPNLPTGGAFSKATPKEMEKLLLSVVLGKLPEQAETITPQIVASLLTEQDPQHISKPLLAAKSDFHTVSVDQTAEDTVLATQRQETLAAQRNAVAEDIKVALLEQPTLHSALAAIVGKEAIPLPYVPYPAAKDEEESDAPPRGSMHSSQGDSEDADDGSEKDDNDPPQEERIAANDVLTDQSLSQGENKDGATDNAESYYLRMSGYS</sequence>
<feature type="compositionally biased region" description="Polar residues" evidence="1">
    <location>
        <begin position="1"/>
        <end position="14"/>
    </location>
</feature>
<evidence type="ECO:0000313" key="2">
    <source>
        <dbReference type="EMBL" id="KIQ04158.1"/>
    </source>
</evidence>
<feature type="compositionally biased region" description="Polar residues" evidence="1">
    <location>
        <begin position="261"/>
        <end position="270"/>
    </location>
</feature>
<accession>A0A0D0L3D2</accession>
<dbReference type="EMBL" id="JXQV01000005">
    <property type="protein sequence ID" value="KIQ04158.1"/>
    <property type="molecule type" value="Genomic_DNA"/>
</dbReference>